<feature type="non-terminal residue" evidence="1">
    <location>
        <position position="1"/>
    </location>
</feature>
<sequence>SESGRANKIKCKTEKIQLKRLPFPKKFVSDWLVFRWKEKTNQFHQPELLDPPHQIAIKTIKKAEQKHKFKGKSGERLN</sequence>
<keyword evidence="2" id="KW-1185">Reference proteome</keyword>
<dbReference type="EMBL" id="CAJVPS010023217">
    <property type="protein sequence ID" value="CAG8712921.1"/>
    <property type="molecule type" value="Genomic_DNA"/>
</dbReference>
<dbReference type="Proteomes" id="UP000789508">
    <property type="component" value="Unassembled WGS sequence"/>
</dbReference>
<proteinExistence type="predicted"/>
<organism evidence="1 2">
    <name type="scientific">Ambispora leptoticha</name>
    <dbReference type="NCBI Taxonomy" id="144679"/>
    <lineage>
        <taxon>Eukaryota</taxon>
        <taxon>Fungi</taxon>
        <taxon>Fungi incertae sedis</taxon>
        <taxon>Mucoromycota</taxon>
        <taxon>Glomeromycotina</taxon>
        <taxon>Glomeromycetes</taxon>
        <taxon>Archaeosporales</taxon>
        <taxon>Ambisporaceae</taxon>
        <taxon>Ambispora</taxon>
    </lineage>
</organism>
<accession>A0A9N9HYG1</accession>
<protein>
    <submittedName>
        <fullName evidence="1">1895_t:CDS:1</fullName>
    </submittedName>
</protein>
<gene>
    <name evidence="1" type="ORF">ALEPTO_LOCUS11967</name>
</gene>
<reference evidence="1" key="1">
    <citation type="submission" date="2021-06" db="EMBL/GenBank/DDBJ databases">
        <authorList>
            <person name="Kallberg Y."/>
            <person name="Tangrot J."/>
            <person name="Rosling A."/>
        </authorList>
    </citation>
    <scope>NUCLEOTIDE SEQUENCE</scope>
    <source>
        <strain evidence="1">FL130A</strain>
    </source>
</reference>
<dbReference type="AlphaFoldDB" id="A0A9N9HYG1"/>
<evidence type="ECO:0000313" key="1">
    <source>
        <dbReference type="EMBL" id="CAG8712921.1"/>
    </source>
</evidence>
<comment type="caution">
    <text evidence="1">The sequence shown here is derived from an EMBL/GenBank/DDBJ whole genome shotgun (WGS) entry which is preliminary data.</text>
</comment>
<name>A0A9N9HYG1_9GLOM</name>
<evidence type="ECO:0000313" key="2">
    <source>
        <dbReference type="Proteomes" id="UP000789508"/>
    </source>
</evidence>